<evidence type="ECO:0000256" key="1">
    <source>
        <dbReference type="SAM" id="Coils"/>
    </source>
</evidence>
<sequence length="357" mass="41614">MKAPIKVILTLVGVTGAGYGAYRIYKWWKEEDQLEAEGLSYEELVAAAEAKKVEEKLEANKAREEEFDKAKREIDGLPDDGMDWYKTPEGDIQRELTPYEKKFGVDYNPLKEELIEEHDMDGNVHEYIRKFKEGTKLLNHRDDKRTVNDIIEQTREMTAQIKALKVNDMEHDKRIYDDNTQESYDYYRALVMDRAGIENEELRDNLAVLFSWEYIPTKENIGDNNLRDDIIRDRTEYFKFGTVYSDWASIGEAIIYYATRLQFATNIGTVEQYADWILDTMGLDLKSDLDPVIHDTIISFFEHHRQGKANADGTYGLFHIPENEYNESNTLWHEHNHAVSLIVDDKMPLVFGIEGDK</sequence>
<evidence type="ECO:0000313" key="2">
    <source>
        <dbReference type="EMBL" id="DAE05323.1"/>
    </source>
</evidence>
<accession>A0A8S5PFV2</accession>
<organism evidence="2">
    <name type="scientific">Siphoviridae sp. ctWKa2</name>
    <dbReference type="NCBI Taxonomy" id="2825537"/>
    <lineage>
        <taxon>Viruses</taxon>
        <taxon>Duplodnaviria</taxon>
        <taxon>Heunggongvirae</taxon>
        <taxon>Uroviricota</taxon>
        <taxon>Caudoviricetes</taxon>
    </lineage>
</organism>
<dbReference type="EMBL" id="BK015407">
    <property type="protein sequence ID" value="DAE05323.1"/>
    <property type="molecule type" value="Genomic_DNA"/>
</dbReference>
<reference evidence="2" key="1">
    <citation type="journal article" date="2021" name="Proc. Natl. Acad. Sci. U.S.A.">
        <title>A Catalog of Tens of Thousands of Viruses from Human Metagenomes Reveals Hidden Associations with Chronic Diseases.</title>
        <authorList>
            <person name="Tisza M.J."/>
            <person name="Buck C.B."/>
        </authorList>
    </citation>
    <scope>NUCLEOTIDE SEQUENCE</scope>
    <source>
        <strain evidence="2">CtWKa2</strain>
    </source>
</reference>
<protein>
    <submittedName>
        <fullName evidence="2">Uncharacterized protein</fullName>
    </submittedName>
</protein>
<name>A0A8S5PFV2_9CAUD</name>
<proteinExistence type="predicted"/>
<feature type="coiled-coil region" evidence="1">
    <location>
        <begin position="45"/>
        <end position="73"/>
    </location>
</feature>
<keyword evidence="1" id="KW-0175">Coiled coil</keyword>